<dbReference type="HOGENOM" id="CLU_2263419_0_0_1"/>
<protein>
    <submittedName>
        <fullName evidence="1">Uncharacterized protein</fullName>
    </submittedName>
</protein>
<evidence type="ECO:0000313" key="2">
    <source>
        <dbReference type="Proteomes" id="UP000019478"/>
    </source>
</evidence>
<dbReference type="AlphaFoldDB" id="W9Y4W1"/>
<organism evidence="1 2">
    <name type="scientific">Capronia epimyces CBS 606.96</name>
    <dbReference type="NCBI Taxonomy" id="1182542"/>
    <lineage>
        <taxon>Eukaryota</taxon>
        <taxon>Fungi</taxon>
        <taxon>Dikarya</taxon>
        <taxon>Ascomycota</taxon>
        <taxon>Pezizomycotina</taxon>
        <taxon>Eurotiomycetes</taxon>
        <taxon>Chaetothyriomycetidae</taxon>
        <taxon>Chaetothyriales</taxon>
        <taxon>Herpotrichiellaceae</taxon>
        <taxon>Capronia</taxon>
    </lineage>
</organism>
<name>W9Y4W1_9EURO</name>
<reference evidence="1 2" key="1">
    <citation type="submission" date="2013-03" db="EMBL/GenBank/DDBJ databases">
        <title>The Genome Sequence of Capronia epimyces CBS 606.96.</title>
        <authorList>
            <consortium name="The Broad Institute Genomics Platform"/>
            <person name="Cuomo C."/>
            <person name="de Hoog S."/>
            <person name="Gorbushina A."/>
            <person name="Walker B."/>
            <person name="Young S.K."/>
            <person name="Zeng Q."/>
            <person name="Gargeya S."/>
            <person name="Fitzgerald M."/>
            <person name="Haas B."/>
            <person name="Abouelleil A."/>
            <person name="Allen A.W."/>
            <person name="Alvarado L."/>
            <person name="Arachchi H.M."/>
            <person name="Berlin A.M."/>
            <person name="Chapman S.B."/>
            <person name="Gainer-Dewar J."/>
            <person name="Goldberg J."/>
            <person name="Griggs A."/>
            <person name="Gujja S."/>
            <person name="Hansen M."/>
            <person name="Howarth C."/>
            <person name="Imamovic A."/>
            <person name="Ireland A."/>
            <person name="Larimer J."/>
            <person name="McCowan C."/>
            <person name="Murphy C."/>
            <person name="Pearson M."/>
            <person name="Poon T.W."/>
            <person name="Priest M."/>
            <person name="Roberts A."/>
            <person name="Saif S."/>
            <person name="Shea T."/>
            <person name="Sisk P."/>
            <person name="Sykes S."/>
            <person name="Wortman J."/>
            <person name="Nusbaum C."/>
            <person name="Birren B."/>
        </authorList>
    </citation>
    <scope>NUCLEOTIDE SEQUENCE [LARGE SCALE GENOMIC DNA]</scope>
    <source>
        <strain evidence="1 2">CBS 606.96</strain>
    </source>
</reference>
<dbReference type="EMBL" id="AMGY01000003">
    <property type="protein sequence ID" value="EXJ87553.1"/>
    <property type="molecule type" value="Genomic_DNA"/>
</dbReference>
<proteinExistence type="predicted"/>
<keyword evidence="2" id="KW-1185">Reference proteome</keyword>
<gene>
    <name evidence="1" type="ORF">A1O3_04513</name>
</gene>
<evidence type="ECO:0000313" key="1">
    <source>
        <dbReference type="EMBL" id="EXJ87553.1"/>
    </source>
</evidence>
<accession>W9Y4W1</accession>
<dbReference type="GeneID" id="19168632"/>
<dbReference type="Proteomes" id="UP000019478">
    <property type="component" value="Unassembled WGS sequence"/>
</dbReference>
<dbReference type="RefSeq" id="XP_007732832.1">
    <property type="nucleotide sequence ID" value="XM_007734642.1"/>
</dbReference>
<comment type="caution">
    <text evidence="1">The sequence shown here is derived from an EMBL/GenBank/DDBJ whole genome shotgun (WGS) entry which is preliminary data.</text>
</comment>
<sequence>MKRARRAANVRAASAVCPMLASRQNVTDTVEYKYNREYTQCGGYAANKRSAKDCGSLPEFLAPGARELLELADRVAGAAEDRDIVDRVSGPARCLLESFTKIS</sequence>